<protein>
    <recommendedName>
        <fullName evidence="3">Importin N-terminal domain-containing protein</fullName>
    </recommendedName>
</protein>
<name>A0ABR2IXQ0_9EUKA</name>
<dbReference type="EMBL" id="JAPFFF010000014">
    <property type="protein sequence ID" value="KAK8870394.1"/>
    <property type="molecule type" value="Genomic_DNA"/>
</dbReference>
<gene>
    <name evidence="1" type="ORF">M9Y10_008276</name>
</gene>
<evidence type="ECO:0008006" key="3">
    <source>
        <dbReference type="Google" id="ProtNLM"/>
    </source>
</evidence>
<organism evidence="1 2">
    <name type="scientific">Tritrichomonas musculus</name>
    <dbReference type="NCBI Taxonomy" id="1915356"/>
    <lineage>
        <taxon>Eukaryota</taxon>
        <taxon>Metamonada</taxon>
        <taxon>Parabasalia</taxon>
        <taxon>Tritrichomonadida</taxon>
        <taxon>Tritrichomonadidae</taxon>
        <taxon>Tritrichomonas</taxon>
    </lineage>
</organism>
<evidence type="ECO:0000313" key="1">
    <source>
        <dbReference type="EMBL" id="KAK8870394.1"/>
    </source>
</evidence>
<sequence>MFLSEEEISWNDHYLLSVSNPLKEIRTEAEYQILNRAKTDSNYILVLLEYSTLRIDNNTAFSMAHIVICKIIAHFPNYCLQLLPGFQLRLLATFNAIKDIPGSRGQFILSNSVNTLLKLLIKLKQSGHEELNDNLLFFENLISESMNEINTLPFAFYTRHFYRNFSHLQEDSILSVIQRIIGEYFPITNDFNLVMECIKYFCKYTSKMSIFSEFSEKIFLSIFEFASNSNKFDLYQFKSFWSAIQDININRSEPFMPIVINLMKELQYCDLRMVLFDFCEQKVSLIKPEQVPFLIECFFTTILNGLELDFPNFSFLSSLAVVDFNSLDYIYNCARQILSKNTQNAYVVYLSSVLSIIESHERTEHILPEVIENCMNLCILALQNNLIDIINLTLYILAESLCFVSVPIVNKIPEYLINLTEQFYYSQYVSAILSAIASKVPYNIDIHYIFDKLMGQFCSHANDINPYNAAHYFLVLSSYLPAGRLFPEEKYNPIRELVIRFLPSFNNTTKKKRILAISLSIFISKIYVIDQENYKDILIPAIKVLCSAVSYDVGLHILDLASQEIIHFTKLFKQVAFDLFKEMDYYSQLYQTLFSNEASINFSHPYMTVLSYICKYDRTNFQGRYDFTKKITCAILSSKDSYLTLVIQYANKFIYQALNKSFFDVLLNAVKLYVNNSIQTMNINKLKSYISIYFAIIKPSHISRRMEAKDQTDQINLSFVQELIDVATTLISLSLKEKNYFINFLDPIFNIMIALCPYNCDIIHSFYSLFFQYFNLQQENCNIKNMISETDYFMLLGNSMMDSKIIQAEEIQMMVSLYQKILTDPELIEIYADAYISMSHLVLVEPEFIRPFIELLCQHWKTISDEYVLNILCALFLMIFSKINDSKENQTVIELVIEINDRFTPTIENCNYFIEASLEFLNNYPNIPLAVKERFFHSYVIYISYQKYASNIFKVKQNNHDKLIDKIRELIQEIPTWKEIFESCFPGSPRALRGSLEMIGIPIETNPNPDQNL</sequence>
<reference evidence="1 2" key="1">
    <citation type="submission" date="2024-04" db="EMBL/GenBank/DDBJ databases">
        <title>Tritrichomonas musculus Genome.</title>
        <authorList>
            <person name="Alves-Ferreira E."/>
            <person name="Grigg M."/>
            <person name="Lorenzi H."/>
            <person name="Galac M."/>
        </authorList>
    </citation>
    <scope>NUCLEOTIDE SEQUENCE [LARGE SCALE GENOMIC DNA]</scope>
    <source>
        <strain evidence="1 2">EAF2021</strain>
    </source>
</reference>
<keyword evidence="2" id="KW-1185">Reference proteome</keyword>
<dbReference type="Proteomes" id="UP001470230">
    <property type="component" value="Unassembled WGS sequence"/>
</dbReference>
<comment type="caution">
    <text evidence="1">The sequence shown here is derived from an EMBL/GenBank/DDBJ whole genome shotgun (WGS) entry which is preliminary data.</text>
</comment>
<evidence type="ECO:0000313" key="2">
    <source>
        <dbReference type="Proteomes" id="UP001470230"/>
    </source>
</evidence>
<accession>A0ABR2IXQ0</accession>
<proteinExistence type="predicted"/>